<dbReference type="PROSITE" id="PS51257">
    <property type="entry name" value="PROKAR_LIPOPROTEIN"/>
    <property type="match status" value="1"/>
</dbReference>
<proteinExistence type="predicted"/>
<keyword evidence="2" id="KW-1185">Reference proteome</keyword>
<dbReference type="InterPro" id="IPR025345">
    <property type="entry name" value="DUF4249"/>
</dbReference>
<name>A0A2W7NGC9_9BACT</name>
<evidence type="ECO:0000313" key="1">
    <source>
        <dbReference type="EMBL" id="PZX19455.1"/>
    </source>
</evidence>
<sequence>MRHILILLFSILALSCSKEIDIDQPDYQPQIVVDGWIESDQSAHIFLTQSSPFLTHYDSASIRNTFLNYAKITLTSSEGESEILTLYREKQFFPPFVYKSVAIKGKSDVRYDIKIEVKGKTLEASTTIPKNPNPIKLSMNASTDSSGILNALITPSIDSTIYLYTQVKSLKSKENYHASFMPCYQVQPTHAPFDLPVWRVRETNLYLSDPQSHPYYKWPRYQYAIDDTVYVKIGATDATSFRVLKSLFTDHASMDNPFSFNGSRLETNIKGGIGRWTGIATNRILIYTGQENQ</sequence>
<reference evidence="1 2" key="1">
    <citation type="submission" date="2018-06" db="EMBL/GenBank/DDBJ databases">
        <title>Genomic Encyclopedia of Archaeal and Bacterial Type Strains, Phase II (KMG-II): from individual species to whole genera.</title>
        <authorList>
            <person name="Goeker M."/>
        </authorList>
    </citation>
    <scope>NUCLEOTIDE SEQUENCE [LARGE SCALE GENOMIC DNA]</scope>
    <source>
        <strain evidence="1 2">DSM 6779</strain>
    </source>
</reference>
<dbReference type="EMBL" id="QKZK01000004">
    <property type="protein sequence ID" value="PZX19455.1"/>
    <property type="molecule type" value="Genomic_DNA"/>
</dbReference>
<dbReference type="AlphaFoldDB" id="A0A2W7NGC9"/>
<accession>A0A2W7NGC9</accession>
<dbReference type="OrthoDB" id="1117499at2"/>
<comment type="caution">
    <text evidence="1">The sequence shown here is derived from an EMBL/GenBank/DDBJ whole genome shotgun (WGS) entry which is preliminary data.</text>
</comment>
<protein>
    <submittedName>
        <fullName evidence="1">Uncharacterized protein DUF4249</fullName>
    </submittedName>
</protein>
<gene>
    <name evidence="1" type="ORF">LX69_00722</name>
</gene>
<dbReference type="RefSeq" id="WP_111444440.1">
    <property type="nucleotide sequence ID" value="NZ_QKZK01000004.1"/>
</dbReference>
<dbReference type="Pfam" id="PF14054">
    <property type="entry name" value="DUF4249"/>
    <property type="match status" value="1"/>
</dbReference>
<evidence type="ECO:0000313" key="2">
    <source>
        <dbReference type="Proteomes" id="UP000249239"/>
    </source>
</evidence>
<dbReference type="Proteomes" id="UP000249239">
    <property type="component" value="Unassembled WGS sequence"/>
</dbReference>
<organism evidence="1 2">
    <name type="scientific">Breznakibacter xylanolyticus</name>
    <dbReference type="NCBI Taxonomy" id="990"/>
    <lineage>
        <taxon>Bacteria</taxon>
        <taxon>Pseudomonadati</taxon>
        <taxon>Bacteroidota</taxon>
        <taxon>Bacteroidia</taxon>
        <taxon>Marinilabiliales</taxon>
        <taxon>Marinilabiliaceae</taxon>
        <taxon>Breznakibacter</taxon>
    </lineage>
</organism>